<dbReference type="SUPFAM" id="SSF47413">
    <property type="entry name" value="lambda repressor-like DNA-binding domains"/>
    <property type="match status" value="1"/>
</dbReference>
<sequence>MAQKHPPVTLKQVAETAQVSRAAASFALSGKPGVSEATRQRVLQIASELGYSPNQTAQNLRSSRTGIIAVYLPENVSTLSYYMEATFGIVDEAELSNLTVTLVPHTSTNAPIARLNADGLLILDPAREDAIVDRLLALGLPVVTGEALPDPNQSAAGQVISDHRRTTCEILDHFHSAGAHFPAIITPVERMAWSMSIEDSYIDWCQRHNVTPRIEHTSMDELTETTKFSTRKLLEDGSTDAILALTDGSALAVAAQASEHGRHIGKDLLIAAAVDSPALSYVDPGVTAVDLNPRDFGRRCMNLLVRILDSKRAPTDEPLTEYAPTAVIYRASTGAGNS</sequence>
<evidence type="ECO:0000259" key="4">
    <source>
        <dbReference type="PROSITE" id="PS50932"/>
    </source>
</evidence>
<dbReference type="InterPro" id="IPR046335">
    <property type="entry name" value="LacI/GalR-like_sensor"/>
</dbReference>
<dbReference type="InterPro" id="IPR028082">
    <property type="entry name" value="Peripla_BP_I"/>
</dbReference>
<dbReference type="CDD" id="cd01392">
    <property type="entry name" value="HTH_LacI"/>
    <property type="match status" value="1"/>
</dbReference>
<keyword evidence="1" id="KW-0805">Transcription regulation</keyword>
<dbReference type="Gene3D" id="3.40.50.2300">
    <property type="match status" value="2"/>
</dbReference>
<keyword evidence="3" id="KW-0804">Transcription</keyword>
<dbReference type="Proteomes" id="UP000316612">
    <property type="component" value="Unassembled WGS sequence"/>
</dbReference>
<dbReference type="GO" id="GO:0003700">
    <property type="term" value="F:DNA-binding transcription factor activity"/>
    <property type="evidence" value="ECO:0007669"/>
    <property type="project" value="TreeGrafter"/>
</dbReference>
<gene>
    <name evidence="5" type="ORF">AUR04nite_15950</name>
</gene>
<dbReference type="GO" id="GO:0000976">
    <property type="term" value="F:transcription cis-regulatory region binding"/>
    <property type="evidence" value="ECO:0007669"/>
    <property type="project" value="TreeGrafter"/>
</dbReference>
<comment type="caution">
    <text evidence="5">The sequence shown here is derived from an EMBL/GenBank/DDBJ whole genome shotgun (WGS) entry which is preliminary data.</text>
</comment>
<dbReference type="InterPro" id="IPR010982">
    <property type="entry name" value="Lambda_DNA-bd_dom_sf"/>
</dbReference>
<feature type="domain" description="HTH lacI-type" evidence="4">
    <location>
        <begin position="8"/>
        <end position="62"/>
    </location>
</feature>
<proteinExistence type="predicted"/>
<dbReference type="InterPro" id="IPR000843">
    <property type="entry name" value="HTH_LacI"/>
</dbReference>
<organism evidence="5 6">
    <name type="scientific">Glutamicibacter uratoxydans</name>
    <name type="common">Arthrobacter uratoxydans</name>
    <dbReference type="NCBI Taxonomy" id="43667"/>
    <lineage>
        <taxon>Bacteria</taxon>
        <taxon>Bacillati</taxon>
        <taxon>Actinomycetota</taxon>
        <taxon>Actinomycetes</taxon>
        <taxon>Micrococcales</taxon>
        <taxon>Micrococcaceae</taxon>
        <taxon>Glutamicibacter</taxon>
    </lineage>
</organism>
<dbReference type="RefSeq" id="WP_141363749.1">
    <property type="nucleotide sequence ID" value="NZ_BAAAJL010000003.1"/>
</dbReference>
<evidence type="ECO:0000313" key="5">
    <source>
        <dbReference type="EMBL" id="GED06063.1"/>
    </source>
</evidence>
<keyword evidence="2" id="KW-0238">DNA-binding</keyword>
<keyword evidence="6" id="KW-1185">Reference proteome</keyword>
<dbReference type="EMBL" id="BJNY01000008">
    <property type="protein sequence ID" value="GED06063.1"/>
    <property type="molecule type" value="Genomic_DNA"/>
</dbReference>
<accession>A0A4Y4DN84</accession>
<evidence type="ECO:0000313" key="6">
    <source>
        <dbReference type="Proteomes" id="UP000316612"/>
    </source>
</evidence>
<dbReference type="SMART" id="SM00354">
    <property type="entry name" value="HTH_LACI"/>
    <property type="match status" value="1"/>
</dbReference>
<name>A0A4Y4DN84_GLUUR</name>
<dbReference type="AlphaFoldDB" id="A0A4Y4DN84"/>
<dbReference type="Pfam" id="PF00356">
    <property type="entry name" value="LacI"/>
    <property type="match status" value="1"/>
</dbReference>
<evidence type="ECO:0000256" key="3">
    <source>
        <dbReference type="ARBA" id="ARBA00023163"/>
    </source>
</evidence>
<dbReference type="PROSITE" id="PS50932">
    <property type="entry name" value="HTH_LACI_2"/>
    <property type="match status" value="1"/>
</dbReference>
<reference evidence="5 6" key="1">
    <citation type="submission" date="2019-06" db="EMBL/GenBank/DDBJ databases">
        <title>Whole genome shotgun sequence of Glutamicibacter uratoxydans NBRC 15515.</title>
        <authorList>
            <person name="Hosoyama A."/>
            <person name="Uohara A."/>
            <person name="Ohji S."/>
            <person name="Ichikawa N."/>
        </authorList>
    </citation>
    <scope>NUCLEOTIDE SEQUENCE [LARGE SCALE GENOMIC DNA]</scope>
    <source>
        <strain evidence="5 6">NBRC 15515</strain>
    </source>
</reference>
<dbReference type="SUPFAM" id="SSF53822">
    <property type="entry name" value="Periplasmic binding protein-like I"/>
    <property type="match status" value="1"/>
</dbReference>
<protein>
    <submittedName>
        <fullName evidence="5">LacI family transcriptional regulator</fullName>
    </submittedName>
</protein>
<evidence type="ECO:0000256" key="2">
    <source>
        <dbReference type="ARBA" id="ARBA00023125"/>
    </source>
</evidence>
<dbReference type="OrthoDB" id="252678at2"/>
<dbReference type="Gene3D" id="1.10.260.40">
    <property type="entry name" value="lambda repressor-like DNA-binding domains"/>
    <property type="match status" value="1"/>
</dbReference>
<dbReference type="Pfam" id="PF13377">
    <property type="entry name" value="Peripla_BP_3"/>
    <property type="match status" value="1"/>
</dbReference>
<dbReference type="PANTHER" id="PTHR30146">
    <property type="entry name" value="LACI-RELATED TRANSCRIPTIONAL REPRESSOR"/>
    <property type="match status" value="1"/>
</dbReference>
<dbReference type="PANTHER" id="PTHR30146:SF153">
    <property type="entry name" value="LACTOSE OPERON REPRESSOR"/>
    <property type="match status" value="1"/>
</dbReference>
<evidence type="ECO:0000256" key="1">
    <source>
        <dbReference type="ARBA" id="ARBA00023015"/>
    </source>
</evidence>